<feature type="compositionally biased region" description="Polar residues" evidence="1">
    <location>
        <begin position="77"/>
        <end position="113"/>
    </location>
</feature>
<evidence type="ECO:0000313" key="3">
    <source>
        <dbReference type="Proteomes" id="UP000444721"/>
    </source>
</evidence>
<proteinExistence type="predicted"/>
<feature type="compositionally biased region" description="Polar residues" evidence="1">
    <location>
        <begin position="48"/>
        <end position="70"/>
    </location>
</feature>
<dbReference type="Proteomes" id="UP000444721">
    <property type="component" value="Unassembled WGS sequence"/>
</dbReference>
<comment type="caution">
    <text evidence="2">The sequence shown here is derived from an EMBL/GenBank/DDBJ whole genome shotgun (WGS) entry which is preliminary data.</text>
</comment>
<dbReference type="OrthoDB" id="10258583at2759"/>
<keyword evidence="3" id="KW-1185">Reference proteome</keyword>
<dbReference type="VEuPathDB" id="AmoebaDB:NF0124350"/>
<dbReference type="GeneID" id="68112418"/>
<accession>A0A6A5BD93</accession>
<organism evidence="2 3">
    <name type="scientific">Naegleria fowleri</name>
    <name type="common">Brain eating amoeba</name>
    <dbReference type="NCBI Taxonomy" id="5763"/>
    <lineage>
        <taxon>Eukaryota</taxon>
        <taxon>Discoba</taxon>
        <taxon>Heterolobosea</taxon>
        <taxon>Tetramitia</taxon>
        <taxon>Eutetramitia</taxon>
        <taxon>Vahlkampfiidae</taxon>
        <taxon>Naegleria</taxon>
    </lineage>
</organism>
<sequence>MNHMHQNNNDALFCGEGNQIRNRPSIKVREAPGGSSGYNFITGETKEAGSNQRSSNVVSSTPQSPQTNNRNPRKQQQEVTGKIGSTASVQVAQTNANTASSRPLHSQQHQSEPTALYCSEGNQVRSRPSVRVAPQKKDNISFY</sequence>
<dbReference type="VEuPathDB" id="AmoebaDB:NfTy_052380"/>
<gene>
    <name evidence="2" type="ORF">FDP41_005200</name>
</gene>
<dbReference type="AlphaFoldDB" id="A0A6A5BD93"/>
<dbReference type="EMBL" id="VFQX01000043">
    <property type="protein sequence ID" value="KAF0975873.1"/>
    <property type="molecule type" value="Genomic_DNA"/>
</dbReference>
<evidence type="ECO:0000256" key="1">
    <source>
        <dbReference type="SAM" id="MobiDB-lite"/>
    </source>
</evidence>
<reference evidence="2 3" key="1">
    <citation type="journal article" date="2019" name="Sci. Rep.">
        <title>Nanopore sequencing improves the draft genome of the human pathogenic amoeba Naegleria fowleri.</title>
        <authorList>
            <person name="Liechti N."/>
            <person name="Schurch N."/>
            <person name="Bruggmann R."/>
            <person name="Wittwer M."/>
        </authorList>
    </citation>
    <scope>NUCLEOTIDE SEQUENCE [LARGE SCALE GENOMIC DNA]</scope>
    <source>
        <strain evidence="2 3">ATCC 30894</strain>
    </source>
</reference>
<dbReference type="OMA" id="MHQNNND"/>
<feature type="region of interest" description="Disordered" evidence="1">
    <location>
        <begin position="23"/>
        <end position="143"/>
    </location>
</feature>
<dbReference type="RefSeq" id="XP_044560586.1">
    <property type="nucleotide sequence ID" value="XM_044708700.1"/>
</dbReference>
<name>A0A6A5BD93_NAEFO</name>
<dbReference type="VEuPathDB" id="AmoebaDB:FDP41_005200"/>
<evidence type="ECO:0000313" key="2">
    <source>
        <dbReference type="EMBL" id="KAF0975873.1"/>
    </source>
</evidence>
<protein>
    <submittedName>
        <fullName evidence="2">Uncharacterized protein</fullName>
    </submittedName>
</protein>